<evidence type="ECO:0000313" key="5">
    <source>
        <dbReference type="EMBL" id="AFU68521.1"/>
    </source>
</evidence>
<reference evidence="5" key="2">
    <citation type="submission" date="2012-09" db="EMBL/GenBank/DDBJ databases">
        <title>The complete sequence of Psychroflexus torquis an extreme psychrophile from sea-ice that is stimulated by light.</title>
        <authorList>
            <person name="Feng S."/>
            <person name="Powell S.M."/>
            <person name="Bowman J.P."/>
        </authorList>
    </citation>
    <scope>NUCLEOTIDE SEQUENCE [LARGE SCALE GENOMIC DNA]</scope>
    <source>
        <strain evidence="5">ATCC 700755</strain>
    </source>
</reference>
<name>K4IHJ8_PSYTT</name>
<feature type="signal peptide" evidence="3">
    <location>
        <begin position="1"/>
        <end position="25"/>
    </location>
</feature>
<dbReference type="KEGG" id="ptq:P700755_001665"/>
<dbReference type="Pfam" id="PF18962">
    <property type="entry name" value="Por_Secre_tail"/>
    <property type="match status" value="1"/>
</dbReference>
<proteinExistence type="predicted"/>
<dbReference type="NCBIfam" id="TIGR04183">
    <property type="entry name" value="Por_Secre_tail"/>
    <property type="match status" value="1"/>
</dbReference>
<feature type="region of interest" description="Disordered" evidence="2">
    <location>
        <begin position="1467"/>
        <end position="1494"/>
    </location>
</feature>
<sequence>MRKLLSTKLLGSLVLFFLSIQVTNAQEVIHCWDFNGGGANFNTTPLSNANRATGNGIITHNFVSVESNLGTSSNACVGSTVGQSFRPTGAAGLANNGRHIDFNFSSEGYENLSLSFWSRRTPTGFDDNQIQYSIDGGLNFTNLSNLDYTPALNPGAILSLDISNEAPLANNQPNLIIRITFNGATNAGGNNRIDNVKLQGEFLYDQTSEVVAPSTQVGVNTVVASNTSTLSVFSFDIEDLGSGDVLPTTVTQMRFVAGANNTVDWSTFSNVAIRDALLTEIPGTAVITTNEVIFTPDSSVVVADGASDNFTVDVTLDQSNIVDESVIQFQVAGTNSSFEADLSGSLFSSSFTSADVVGNNITLNVVASEMAFLQQPTNTRLDEVMQPDLEVSLVDVNGNLDTGNFSLVDISSTGDLEGDPVSVSAVEGVATFSNLIHTHVGIDLELIADADTFSEMISTLFNVSNNDRTSEVVVPSTQVGVSTVIAANTSTLSVFSFDIEDLGSGDVLPTTVTQMRFVAGANNTVDWSTFSNVAIRDALLIEIPGTAVITTNEVIFTPDSSVIVADGASDNFTVNVTLDQSNIVDESVIQFQVAGTNSSFEADLSGSSFSSSFTAGDVVGNNITLDVIATEIAFIQQPSDVEVNTFMTPPVQVAYVDENGNVDTSITTDINLTSSGGALVNLLHPVPAVNGAATFPNIAYTAQANGLDLTAEALQGSIVPNSIISSTFSAAIPVIAIQDFDGTPSEWLYTTSIPLFDEGWGADFFGIINSDEASPLVSGSFINNIFGENDLNSPNGTTGFASLDFVTVDISGYSTVDLTFDWEVSGYNVSGDRIEYEVVYDGVSQDRLFLFEGGATDVASGTLSLSIPDTVSDVSFKYFIQNNGADGYSGLDNVKLTGDSNARDTQIIAPPMQIAEGTIIADINDNSGSSVDVFSFGIVDSGNFDNLSTNITRLRFVPGSLNTAKWEDAVQGISISDGTTILDQADQTLLITPTEILLDIDADPDNILVIDDGDAKTYTIRVFLKQSDIIDQSVIQLAIDDGNQDQIASVDGSIFSRDITAFEGVVFTIDVVGNGLEFVVQPTTTLVNTDMSPSIRVANTDNNGNLDLANSGENVSITSTGTLLESPIEPIIGTDGYANFNAINHTQPGFDFQLTASSGVFSSITSTTFDISQKRVLLISEVVDPSDNVDGRYVELFNTDVEALDFGDQNYYLHNPTGTGQSIQLTGVIPPKSYYIISFTDAATFNGIYGINPDFEASIATASGGQDVYYISFANTEKSLMDVYGVLAESGTIGTTWEFSGARAFRNYPTVREANPLYDSTEWTKISATSGDATTGIGDNDFVYRENWTTSGLGDPEAPPFDGANTDKSIFIESAETTLSGTNTISDVVVRAGATLILEDAITLNGDFVNFGKVIFRSTVSKTAALGPFNFENRRLAGENYEIERYIPKSNRAFRFLSTSVTTTSSIRDNWQDGQNNTQTGDDNNSNLNSGFGTHITGSTSGANGFDATLTGNPSMFEWNAANAQWNSIPNTDTKTFKAGDAYVLLIRGDRSTTLNSNIAVGPATTLRATGKLVVGSKTVTNLSSTLGGFSLIGNPYQAKVNMADLLSSGNSSGVSSQFVYIYDPTLGTRGGYATVTLAEGSNTAAVPETSNANQFLEPNQAFFVETTTTNPVVVFKESFKTTATGNNTTFKVPEPLTNLNINLFYDGIDTSPVDALRVEFRSEANNAKDSLDATKVWNYDEWFAIDRFPNYMSIETRGMPTEQDSIPFYLGNFTRSAYRLEVKPENFSGTKGYLYDNYLESSVELTPDESTSISFDVDKIIPESIATDRFVVKFEQVNLGTEDVVLDSSMVVYPNPVRGNSFSIFHQQAFNGLVLSLQLFDLQGRMVLDQELINSFRMTVNLNNSLSSGVYVLKLSDAKNSQTTKLIIE</sequence>
<organism evidence="5 6">
    <name type="scientific">Psychroflexus torquis (strain ATCC 700755 / CIP 106069 / ACAM 623)</name>
    <dbReference type="NCBI Taxonomy" id="313595"/>
    <lineage>
        <taxon>Bacteria</taxon>
        <taxon>Pseudomonadati</taxon>
        <taxon>Bacteroidota</taxon>
        <taxon>Flavobacteriia</taxon>
        <taxon>Flavobacteriales</taxon>
        <taxon>Flavobacteriaceae</taxon>
        <taxon>Psychroflexus</taxon>
    </lineage>
</organism>
<evidence type="ECO:0000256" key="2">
    <source>
        <dbReference type="SAM" id="MobiDB-lite"/>
    </source>
</evidence>
<feature type="domain" description="Secretion system C-terminal sorting" evidence="4">
    <location>
        <begin position="1853"/>
        <end position="1929"/>
    </location>
</feature>
<evidence type="ECO:0000256" key="1">
    <source>
        <dbReference type="ARBA" id="ARBA00022729"/>
    </source>
</evidence>
<dbReference type="RefSeq" id="WP_015024118.1">
    <property type="nucleotide sequence ID" value="NC_018721.1"/>
</dbReference>
<gene>
    <name evidence="5" type="ordered locus">P700755_001665</name>
</gene>
<dbReference type="eggNOG" id="COG4412">
    <property type="taxonomic scope" value="Bacteria"/>
</dbReference>
<dbReference type="Proteomes" id="UP000008514">
    <property type="component" value="Chromosome"/>
</dbReference>
<dbReference type="EMBL" id="CP003879">
    <property type="protein sequence ID" value="AFU68521.1"/>
    <property type="molecule type" value="Genomic_DNA"/>
</dbReference>
<protein>
    <submittedName>
        <fullName evidence="5">Secreted outer membrane protein</fullName>
    </submittedName>
</protein>
<dbReference type="eggNOG" id="COG2356">
    <property type="taxonomic scope" value="Bacteria"/>
</dbReference>
<evidence type="ECO:0000313" key="6">
    <source>
        <dbReference type="Proteomes" id="UP000008514"/>
    </source>
</evidence>
<dbReference type="InterPro" id="IPR026444">
    <property type="entry name" value="Secre_tail"/>
</dbReference>
<evidence type="ECO:0000259" key="4">
    <source>
        <dbReference type="Pfam" id="PF18962"/>
    </source>
</evidence>
<dbReference type="HOGENOM" id="CLU_235206_0_0_10"/>
<keyword evidence="6" id="KW-1185">Reference proteome</keyword>
<feature type="chain" id="PRO_5003879038" evidence="3">
    <location>
        <begin position="26"/>
        <end position="1930"/>
    </location>
</feature>
<keyword evidence="1 3" id="KW-0732">Signal</keyword>
<dbReference type="STRING" id="313595.P700755_001665"/>
<evidence type="ECO:0000256" key="3">
    <source>
        <dbReference type="SAM" id="SignalP"/>
    </source>
</evidence>
<accession>K4IHJ8</accession>
<dbReference type="eggNOG" id="COG2133">
    <property type="taxonomic scope" value="Bacteria"/>
</dbReference>
<dbReference type="OrthoDB" id="1652165at2"/>
<reference evidence="5" key="1">
    <citation type="submission" date="2006-03" db="EMBL/GenBank/DDBJ databases">
        <authorList>
            <person name="Bowman J."/>
            <person name="Ferriera S."/>
            <person name="Johnson J."/>
            <person name="Kravitz S."/>
            <person name="Halpern A."/>
            <person name="Remington K."/>
            <person name="Beeson K."/>
            <person name="Tran B."/>
            <person name="Rogers Y.-H."/>
            <person name="Friedman R."/>
            <person name="Venter J.C."/>
        </authorList>
    </citation>
    <scope>NUCLEOTIDE SEQUENCE [LARGE SCALE GENOMIC DNA]</scope>
    <source>
        <strain evidence="5">ATCC 700755</strain>
    </source>
</reference>